<protein>
    <submittedName>
        <fullName evidence="1">Uncharacterized protein</fullName>
    </submittedName>
</protein>
<dbReference type="InParanoid" id="A0A059D286"/>
<dbReference type="Gramene" id="KCW84325">
    <property type="protein sequence ID" value="KCW84325"/>
    <property type="gene ID" value="EUGRSUZ_B01169"/>
</dbReference>
<dbReference type="EMBL" id="KK198754">
    <property type="protein sequence ID" value="KCW84325.1"/>
    <property type="molecule type" value="Genomic_DNA"/>
</dbReference>
<dbReference type="AlphaFoldDB" id="A0A059D286"/>
<name>A0A059D286_EUCGR</name>
<evidence type="ECO:0000313" key="1">
    <source>
        <dbReference type="EMBL" id="KCW84325.1"/>
    </source>
</evidence>
<organism evidence="1">
    <name type="scientific">Eucalyptus grandis</name>
    <name type="common">Flooded gum</name>
    <dbReference type="NCBI Taxonomy" id="71139"/>
    <lineage>
        <taxon>Eukaryota</taxon>
        <taxon>Viridiplantae</taxon>
        <taxon>Streptophyta</taxon>
        <taxon>Embryophyta</taxon>
        <taxon>Tracheophyta</taxon>
        <taxon>Spermatophyta</taxon>
        <taxon>Magnoliopsida</taxon>
        <taxon>eudicotyledons</taxon>
        <taxon>Gunneridae</taxon>
        <taxon>Pentapetalae</taxon>
        <taxon>rosids</taxon>
        <taxon>malvids</taxon>
        <taxon>Myrtales</taxon>
        <taxon>Myrtaceae</taxon>
        <taxon>Myrtoideae</taxon>
        <taxon>Eucalypteae</taxon>
        <taxon>Eucalyptus</taxon>
    </lineage>
</organism>
<gene>
    <name evidence="1" type="ORF">EUGRSUZ_B01169</name>
</gene>
<sequence length="93" mass="10192">MERTREVFGRLGVHSLGSSVRLCSQFITFEAALFGFNPPSQAPIPGVRCSSDVLLLVSPPIVAPSPTSENTKQDQAWESKQEIIYGVHDTFLT</sequence>
<reference evidence="1" key="1">
    <citation type="submission" date="2013-07" db="EMBL/GenBank/DDBJ databases">
        <title>The genome of Eucalyptus grandis.</title>
        <authorList>
            <person name="Schmutz J."/>
            <person name="Hayes R."/>
            <person name="Myburg A."/>
            <person name="Tuskan G."/>
            <person name="Grattapaglia D."/>
            <person name="Rokhsar D.S."/>
        </authorList>
    </citation>
    <scope>NUCLEOTIDE SEQUENCE</scope>
    <source>
        <tissue evidence="1">Leaf extractions</tissue>
    </source>
</reference>
<proteinExistence type="predicted"/>
<accession>A0A059D286</accession>